<evidence type="ECO:0000313" key="2">
    <source>
        <dbReference type="EMBL" id="BDD87930.1"/>
    </source>
</evidence>
<dbReference type="PANTHER" id="PTHR43682">
    <property type="entry name" value="LACTATE UTILIZATION PROTEIN C"/>
    <property type="match status" value="1"/>
</dbReference>
<sequence>MDFDFTSRFEKLSGIVHRVASPAAAAEKVAQLCRERQAGCLALAGLEPELTAAIEACCPAITVLKEPYSRADLPAAIDRATVGVTGMAFAIAQSGTMVEVSVNDATRLVSSLPRTHIGVVREETIIDHYADSGPLIRAIIDSHPEQVVISFISGPSRTGDIELKLTLGVHGPEEAHCIIIAAPA</sequence>
<name>A0ABN6M7L5_9BACT</name>
<dbReference type="Pfam" id="PF02589">
    <property type="entry name" value="LUD_dom"/>
    <property type="match status" value="1"/>
</dbReference>
<dbReference type="SUPFAM" id="SSF100950">
    <property type="entry name" value="NagB/RpiA/CoA transferase-like"/>
    <property type="match status" value="1"/>
</dbReference>
<dbReference type="PANTHER" id="PTHR43682:SF1">
    <property type="entry name" value="LACTATE UTILIZATION PROTEIN C"/>
    <property type="match status" value="1"/>
</dbReference>
<organism evidence="2 3">
    <name type="scientific">Desulfofustis limnaeus</name>
    <dbReference type="NCBI Taxonomy" id="2740163"/>
    <lineage>
        <taxon>Bacteria</taxon>
        <taxon>Pseudomonadati</taxon>
        <taxon>Thermodesulfobacteriota</taxon>
        <taxon>Desulfobulbia</taxon>
        <taxon>Desulfobulbales</taxon>
        <taxon>Desulfocapsaceae</taxon>
        <taxon>Desulfofustis</taxon>
    </lineage>
</organism>
<accession>A0ABN6M7L5</accession>
<dbReference type="InterPro" id="IPR037171">
    <property type="entry name" value="NagB/RpiA_transferase-like"/>
</dbReference>
<dbReference type="Gene3D" id="3.40.50.10420">
    <property type="entry name" value="NagB/RpiA/CoA transferase-like"/>
    <property type="match status" value="1"/>
</dbReference>
<gene>
    <name evidence="2" type="ORF">DPPLL_22950</name>
</gene>
<protein>
    <submittedName>
        <fullName evidence="2">Lactate utilization protein C</fullName>
    </submittedName>
</protein>
<dbReference type="RefSeq" id="WP_284151331.1">
    <property type="nucleotide sequence ID" value="NZ_AP025516.1"/>
</dbReference>
<keyword evidence="3" id="KW-1185">Reference proteome</keyword>
<dbReference type="InterPro" id="IPR024185">
    <property type="entry name" value="FTHF_cligase-like_sf"/>
</dbReference>
<reference evidence="2 3" key="1">
    <citation type="submission" date="2022-01" db="EMBL/GenBank/DDBJ databases">
        <title>Desulfofustis limnae sp. nov., a novel mesophilic sulfate-reducing bacterium isolated from marsh soil.</title>
        <authorList>
            <person name="Watanabe M."/>
            <person name="Takahashi A."/>
            <person name="Kojima H."/>
            <person name="Fukui M."/>
        </authorList>
    </citation>
    <scope>NUCLEOTIDE SEQUENCE [LARGE SCALE GENOMIC DNA]</scope>
    <source>
        <strain evidence="2 3">PPLL</strain>
    </source>
</reference>
<evidence type="ECO:0000313" key="3">
    <source>
        <dbReference type="Proteomes" id="UP000830055"/>
    </source>
</evidence>
<dbReference type="InterPro" id="IPR003741">
    <property type="entry name" value="LUD_dom"/>
</dbReference>
<dbReference type="Proteomes" id="UP000830055">
    <property type="component" value="Chromosome"/>
</dbReference>
<dbReference type="EMBL" id="AP025516">
    <property type="protein sequence ID" value="BDD87930.1"/>
    <property type="molecule type" value="Genomic_DNA"/>
</dbReference>
<evidence type="ECO:0000259" key="1">
    <source>
        <dbReference type="Pfam" id="PF02589"/>
    </source>
</evidence>
<feature type="domain" description="LUD" evidence="1">
    <location>
        <begin position="5"/>
        <end position="180"/>
    </location>
</feature>
<proteinExistence type="predicted"/>